<dbReference type="GO" id="GO:0006261">
    <property type="term" value="P:DNA-templated DNA replication"/>
    <property type="evidence" value="ECO:0007669"/>
    <property type="project" value="TreeGrafter"/>
</dbReference>
<accession>A0A8J3DCD0</accession>
<organism evidence="1 2">
    <name type="scientific">Cerasicoccus arenae</name>
    <dbReference type="NCBI Taxonomy" id="424488"/>
    <lineage>
        <taxon>Bacteria</taxon>
        <taxon>Pseudomonadati</taxon>
        <taxon>Verrucomicrobiota</taxon>
        <taxon>Opitutia</taxon>
        <taxon>Puniceicoccales</taxon>
        <taxon>Cerasicoccaceae</taxon>
        <taxon>Cerasicoccus</taxon>
    </lineage>
</organism>
<dbReference type="AlphaFoldDB" id="A0A8J3DCD0"/>
<dbReference type="InterPro" id="IPR050238">
    <property type="entry name" value="DNA_Rep/Repair_Clamp_Loader"/>
</dbReference>
<name>A0A8J3DCD0_9BACT</name>
<proteinExistence type="predicted"/>
<dbReference type="Pfam" id="PF13177">
    <property type="entry name" value="DNA_pol3_delta2"/>
    <property type="match status" value="1"/>
</dbReference>
<reference evidence="1" key="2">
    <citation type="submission" date="2020-09" db="EMBL/GenBank/DDBJ databases">
        <authorList>
            <person name="Sun Q."/>
            <person name="Kim S."/>
        </authorList>
    </citation>
    <scope>NUCLEOTIDE SEQUENCE</scope>
    <source>
        <strain evidence="1">KCTC 12870</strain>
    </source>
</reference>
<dbReference type="PANTHER" id="PTHR11669:SF8">
    <property type="entry name" value="DNA POLYMERASE III SUBUNIT DELTA"/>
    <property type="match status" value="1"/>
</dbReference>
<dbReference type="SUPFAM" id="SSF52540">
    <property type="entry name" value="P-loop containing nucleoside triphosphate hydrolases"/>
    <property type="match status" value="1"/>
</dbReference>
<sequence>MATFTGFISLFPVTDAAESKSLHVLEEAFAQGRLAHALLFQGASLETLDESCRALAKRLLGAKDAATHPDFFSVRPANKMRRIGVDEIRAVNRNIQQTANQGGRKVAVIYEADRLQLQAANAFLKTLEEPPADTTIFLLTTRPYDLLATIRSRCLLVNFPAEQDRIPSPEWREWLSDYGTLLELASRGANRSSAPELILGAYGLITRFVGIKDALASAAWKEFKKTLPETMTDEQIVAMETGYMKSLRGRMFAEIEEQTRNAALQSDDLATSGRRLDRAVQLLEKSAGLLEVNFQEPAALEYFLLSSLRVWARS</sequence>
<comment type="caution">
    <text evidence="1">The sequence shown here is derived from an EMBL/GenBank/DDBJ whole genome shotgun (WGS) entry which is preliminary data.</text>
</comment>
<protein>
    <recommendedName>
        <fullName evidence="3">DNA polymerase III subunit delta</fullName>
    </recommendedName>
</protein>
<dbReference type="Gene3D" id="3.40.50.300">
    <property type="entry name" value="P-loop containing nucleotide triphosphate hydrolases"/>
    <property type="match status" value="1"/>
</dbReference>
<evidence type="ECO:0000313" key="2">
    <source>
        <dbReference type="Proteomes" id="UP000642829"/>
    </source>
</evidence>
<reference evidence="1" key="1">
    <citation type="journal article" date="2014" name="Int. J. Syst. Evol. Microbiol.">
        <title>Complete genome sequence of Corynebacterium casei LMG S-19264T (=DSM 44701T), isolated from a smear-ripened cheese.</title>
        <authorList>
            <consortium name="US DOE Joint Genome Institute (JGI-PGF)"/>
            <person name="Walter F."/>
            <person name="Albersmeier A."/>
            <person name="Kalinowski J."/>
            <person name="Ruckert C."/>
        </authorList>
    </citation>
    <scope>NUCLEOTIDE SEQUENCE</scope>
    <source>
        <strain evidence="1">KCTC 12870</strain>
    </source>
</reference>
<keyword evidence="2" id="KW-1185">Reference proteome</keyword>
<dbReference type="EMBL" id="BMXG01000020">
    <property type="protein sequence ID" value="GHC09084.1"/>
    <property type="molecule type" value="Genomic_DNA"/>
</dbReference>
<evidence type="ECO:0000313" key="1">
    <source>
        <dbReference type="EMBL" id="GHC09084.1"/>
    </source>
</evidence>
<gene>
    <name evidence="1" type="ORF">GCM10007047_27940</name>
</gene>
<dbReference type="PANTHER" id="PTHR11669">
    <property type="entry name" value="REPLICATION FACTOR C / DNA POLYMERASE III GAMMA-TAU SUBUNIT"/>
    <property type="match status" value="1"/>
</dbReference>
<dbReference type="InterPro" id="IPR027417">
    <property type="entry name" value="P-loop_NTPase"/>
</dbReference>
<evidence type="ECO:0008006" key="3">
    <source>
        <dbReference type="Google" id="ProtNLM"/>
    </source>
</evidence>
<dbReference type="Proteomes" id="UP000642829">
    <property type="component" value="Unassembled WGS sequence"/>
</dbReference>